<dbReference type="Pfam" id="PF06722">
    <property type="entry name" value="EryCIII-like_C"/>
    <property type="match status" value="1"/>
</dbReference>
<evidence type="ECO:0000256" key="3">
    <source>
        <dbReference type="ARBA" id="ARBA00022679"/>
    </source>
</evidence>
<dbReference type="PANTHER" id="PTHR48050">
    <property type="entry name" value="STEROL 3-BETA-GLUCOSYLTRANSFERASE"/>
    <property type="match status" value="1"/>
</dbReference>
<keyword evidence="3 6" id="KW-0808">Transferase</keyword>
<dbReference type="GO" id="GO:0017000">
    <property type="term" value="P:antibiotic biosynthetic process"/>
    <property type="evidence" value="ECO:0007669"/>
    <property type="project" value="UniProtKB-ARBA"/>
</dbReference>
<name>A0A1G6W8L4_9PSEU</name>
<dbReference type="STRING" id="1271860.SAMN05216174_11465"/>
<organism evidence="6 7">
    <name type="scientific">Actinokineospora iranica</name>
    <dbReference type="NCBI Taxonomy" id="1271860"/>
    <lineage>
        <taxon>Bacteria</taxon>
        <taxon>Bacillati</taxon>
        <taxon>Actinomycetota</taxon>
        <taxon>Actinomycetes</taxon>
        <taxon>Pseudonocardiales</taxon>
        <taxon>Pseudonocardiaceae</taxon>
        <taxon>Actinokineospora</taxon>
    </lineage>
</organism>
<accession>A0A1G6W8L4</accession>
<dbReference type="InterPro" id="IPR002213">
    <property type="entry name" value="UDP_glucos_trans"/>
</dbReference>
<sequence>MRVLFAPNPHPSHMAPLVPLAWGLRAAGHEVLLATTRDILVQPTGLHVADIQPGFDMNQARQDLERDHPDLIRELASKPFTEMEGPSFLWARMGAGPIGDGLIDVAQAWRPDLIVYSQLWPAGLVAAAKLGVPAVSHGIGFMRTRDLEDQQFADMADIRERHGVGGIPEIRLTVDVSPESMAESDGWNVRYMPHNGGGEIPRWLLDKPERKRITVTFGTMLLKRVGVEPVRRLVSEAAKVDAEFILALGKVDYDALGPLPRNVKLGGWLPLTAVLQTSDAVVHHAGSGTTFTALHAGIPQMLMPAFADQFANTKAAVDRGGAIEGALHEVTADQLDQLLTDETLVKSARDIRLEMAGMPTPAHLARKLETLVAA</sequence>
<evidence type="ECO:0000256" key="1">
    <source>
        <dbReference type="ARBA" id="ARBA00006962"/>
    </source>
</evidence>
<feature type="domain" description="Erythromycin biosynthesis protein CIII-like C-terminal" evidence="4">
    <location>
        <begin position="232"/>
        <end position="371"/>
    </location>
</feature>
<dbReference type="OrthoDB" id="5488434at2"/>
<dbReference type="GO" id="GO:0008194">
    <property type="term" value="F:UDP-glycosyltransferase activity"/>
    <property type="evidence" value="ECO:0007669"/>
    <property type="project" value="InterPro"/>
</dbReference>
<gene>
    <name evidence="6" type="ORF">SAMN05216174_11465</name>
</gene>
<comment type="similarity">
    <text evidence="1">Belongs to the glycosyltransferase 28 family.</text>
</comment>
<evidence type="ECO:0000259" key="5">
    <source>
        <dbReference type="Pfam" id="PF21036"/>
    </source>
</evidence>
<dbReference type="InterPro" id="IPR010610">
    <property type="entry name" value="EryCIII-like_C"/>
</dbReference>
<dbReference type="InterPro" id="IPR050426">
    <property type="entry name" value="Glycosyltransferase_28"/>
</dbReference>
<keyword evidence="7" id="KW-1185">Reference proteome</keyword>
<dbReference type="SUPFAM" id="SSF53756">
    <property type="entry name" value="UDP-Glycosyltransferase/glycogen phosphorylase"/>
    <property type="match status" value="1"/>
</dbReference>
<dbReference type="CDD" id="cd03784">
    <property type="entry name" value="GT1_Gtf-like"/>
    <property type="match status" value="1"/>
</dbReference>
<dbReference type="InterPro" id="IPR048284">
    <property type="entry name" value="EryCIII-like_N"/>
</dbReference>
<dbReference type="EMBL" id="FMZZ01000014">
    <property type="protein sequence ID" value="SDD62159.1"/>
    <property type="molecule type" value="Genomic_DNA"/>
</dbReference>
<evidence type="ECO:0000256" key="2">
    <source>
        <dbReference type="ARBA" id="ARBA00022676"/>
    </source>
</evidence>
<dbReference type="PANTHER" id="PTHR48050:SF13">
    <property type="entry name" value="STEROL 3-BETA-GLUCOSYLTRANSFERASE UGT80A2"/>
    <property type="match status" value="1"/>
</dbReference>
<feature type="domain" description="Erythromycin biosynthesis protein CIII-like N-terminal" evidence="5">
    <location>
        <begin position="22"/>
        <end position="218"/>
    </location>
</feature>
<dbReference type="Pfam" id="PF21036">
    <property type="entry name" value="EryCIII-like_N"/>
    <property type="match status" value="1"/>
</dbReference>
<dbReference type="Proteomes" id="UP000199501">
    <property type="component" value="Unassembled WGS sequence"/>
</dbReference>
<keyword evidence="2" id="KW-0328">Glycosyltransferase</keyword>
<protein>
    <submittedName>
        <fullName evidence="6">UDP:flavonoid glycosyltransferase YjiC, YdhE family</fullName>
    </submittedName>
</protein>
<dbReference type="GO" id="GO:0016758">
    <property type="term" value="F:hexosyltransferase activity"/>
    <property type="evidence" value="ECO:0007669"/>
    <property type="project" value="UniProtKB-ARBA"/>
</dbReference>
<evidence type="ECO:0000259" key="4">
    <source>
        <dbReference type="Pfam" id="PF06722"/>
    </source>
</evidence>
<dbReference type="RefSeq" id="WP_091455319.1">
    <property type="nucleotide sequence ID" value="NZ_FMZZ01000014.1"/>
</dbReference>
<reference evidence="7" key="1">
    <citation type="submission" date="2016-10" db="EMBL/GenBank/DDBJ databases">
        <authorList>
            <person name="Varghese N."/>
            <person name="Submissions S."/>
        </authorList>
    </citation>
    <scope>NUCLEOTIDE SEQUENCE [LARGE SCALE GENOMIC DNA]</scope>
    <source>
        <strain evidence="7">IBRC-M 10403</strain>
    </source>
</reference>
<dbReference type="AlphaFoldDB" id="A0A1G6W8L4"/>
<evidence type="ECO:0000313" key="6">
    <source>
        <dbReference type="EMBL" id="SDD62159.1"/>
    </source>
</evidence>
<dbReference type="Gene3D" id="3.40.50.2000">
    <property type="entry name" value="Glycogen Phosphorylase B"/>
    <property type="match status" value="2"/>
</dbReference>
<proteinExistence type="inferred from homology"/>
<evidence type="ECO:0000313" key="7">
    <source>
        <dbReference type="Proteomes" id="UP000199501"/>
    </source>
</evidence>